<dbReference type="KEGG" id="cyn:Cyan7425_3120"/>
<evidence type="ECO:0000256" key="3">
    <source>
        <dbReference type="ARBA" id="ARBA00048267"/>
    </source>
</evidence>
<dbReference type="PANTHER" id="PTHR42872:SF6">
    <property type="entry name" value="PROTEIN-GLUTAMATE METHYLESTERASE_PROTEIN-GLUTAMINE GLUTAMINASE"/>
    <property type="match status" value="1"/>
</dbReference>
<evidence type="ECO:0000313" key="6">
    <source>
        <dbReference type="EMBL" id="ACL45448.1"/>
    </source>
</evidence>
<dbReference type="Pfam" id="PF01339">
    <property type="entry name" value="CheB_methylest"/>
    <property type="match status" value="1"/>
</dbReference>
<accession>B8HMX9</accession>
<feature type="active site" evidence="4">
    <location>
        <position position="47"/>
    </location>
</feature>
<dbReference type="GO" id="GO:0008984">
    <property type="term" value="F:protein-glutamate methylesterase activity"/>
    <property type="evidence" value="ECO:0007669"/>
    <property type="project" value="UniProtKB-EC"/>
</dbReference>
<evidence type="ECO:0000256" key="1">
    <source>
        <dbReference type="ARBA" id="ARBA00022801"/>
    </source>
</evidence>
<dbReference type="PANTHER" id="PTHR42872">
    <property type="entry name" value="PROTEIN-GLUTAMATE METHYLESTERASE/PROTEIN-GLUTAMINE GLUTAMINASE"/>
    <property type="match status" value="1"/>
</dbReference>
<gene>
    <name evidence="6" type="ordered locus">Cyan7425_3120</name>
</gene>
<dbReference type="STRING" id="395961.Cyan7425_3120"/>
<dbReference type="GO" id="GO:0005737">
    <property type="term" value="C:cytoplasm"/>
    <property type="evidence" value="ECO:0007669"/>
    <property type="project" value="InterPro"/>
</dbReference>
<dbReference type="PROSITE" id="PS50122">
    <property type="entry name" value="CHEB"/>
    <property type="match status" value="1"/>
</dbReference>
<dbReference type="eggNOG" id="COG2201">
    <property type="taxonomic scope" value="Bacteria"/>
</dbReference>
<keyword evidence="4" id="KW-0145">Chemotaxis</keyword>
<dbReference type="CDD" id="cd16433">
    <property type="entry name" value="CheB"/>
    <property type="match status" value="1"/>
</dbReference>
<sequence>MSNSALFPTAAFDVVALATSAGGLNALNQLLSALPANFSAAIVVVQHLSRHSPTVLPQLLRRHTPLKVKLAEEGDPLTPATVFIAPPNHHLLVNPEGTLQLTHTELVNFTRPAADPLFKSLATSMGQRTIAVVLTGMGEDGAAGIKAIKRAGGVTIAQDECSAQFKGMPTAAIATGTIDLVLPLDQIAPMLIKLLNGSNQAHEQS</sequence>
<evidence type="ECO:0000256" key="2">
    <source>
        <dbReference type="ARBA" id="ARBA00039140"/>
    </source>
</evidence>
<dbReference type="InterPro" id="IPR035909">
    <property type="entry name" value="CheB_C"/>
</dbReference>
<feature type="active site" evidence="4">
    <location>
        <position position="140"/>
    </location>
</feature>
<dbReference type="AlphaFoldDB" id="B8HMX9"/>
<feature type="active site" evidence="4">
    <location>
        <position position="20"/>
    </location>
</feature>
<comment type="catalytic activity">
    <reaction evidence="3">
        <text>[protein]-L-glutamate 5-O-methyl ester + H2O = L-glutamyl-[protein] + methanol + H(+)</text>
        <dbReference type="Rhea" id="RHEA:23236"/>
        <dbReference type="Rhea" id="RHEA-COMP:10208"/>
        <dbReference type="Rhea" id="RHEA-COMP:10311"/>
        <dbReference type="ChEBI" id="CHEBI:15377"/>
        <dbReference type="ChEBI" id="CHEBI:15378"/>
        <dbReference type="ChEBI" id="CHEBI:17790"/>
        <dbReference type="ChEBI" id="CHEBI:29973"/>
        <dbReference type="ChEBI" id="CHEBI:82795"/>
        <dbReference type="EC" id="3.1.1.61"/>
    </reaction>
</comment>
<evidence type="ECO:0000259" key="5">
    <source>
        <dbReference type="PROSITE" id="PS50122"/>
    </source>
</evidence>
<feature type="domain" description="CheB-type methylesterase" evidence="5">
    <location>
        <begin position="8"/>
        <end position="198"/>
    </location>
</feature>
<dbReference type="SUPFAM" id="SSF52738">
    <property type="entry name" value="Methylesterase CheB, C-terminal domain"/>
    <property type="match status" value="1"/>
</dbReference>
<protein>
    <recommendedName>
        <fullName evidence="2">protein-glutamate methylesterase</fullName>
        <ecNumber evidence="2">3.1.1.61</ecNumber>
    </recommendedName>
</protein>
<dbReference type="EMBL" id="CP001344">
    <property type="protein sequence ID" value="ACL45448.1"/>
    <property type="molecule type" value="Genomic_DNA"/>
</dbReference>
<dbReference type="InterPro" id="IPR000673">
    <property type="entry name" value="Sig_transdc_resp-reg_Me-estase"/>
</dbReference>
<dbReference type="EC" id="3.1.1.61" evidence="2"/>
<dbReference type="GO" id="GO:0006935">
    <property type="term" value="P:chemotaxis"/>
    <property type="evidence" value="ECO:0007669"/>
    <property type="project" value="UniProtKB-UniRule"/>
</dbReference>
<dbReference type="GO" id="GO:0000156">
    <property type="term" value="F:phosphorelay response regulator activity"/>
    <property type="evidence" value="ECO:0007669"/>
    <property type="project" value="InterPro"/>
</dbReference>
<name>B8HMX9_CYAP4</name>
<proteinExistence type="predicted"/>
<keyword evidence="1 4" id="KW-0378">Hydrolase</keyword>
<dbReference type="HOGENOM" id="CLU_000445_51_2_3"/>
<dbReference type="Gene3D" id="3.40.50.180">
    <property type="entry name" value="Methylesterase CheB, C-terminal domain"/>
    <property type="match status" value="1"/>
</dbReference>
<reference evidence="6" key="1">
    <citation type="submission" date="2009-01" db="EMBL/GenBank/DDBJ databases">
        <title>Complete sequence of chromosome Cyanothece sp. PCC 7425.</title>
        <authorList>
            <consortium name="US DOE Joint Genome Institute"/>
            <person name="Lucas S."/>
            <person name="Copeland A."/>
            <person name="Lapidus A."/>
            <person name="Glavina del Rio T."/>
            <person name="Dalin E."/>
            <person name="Tice H."/>
            <person name="Bruce D."/>
            <person name="Goodwin L."/>
            <person name="Pitluck S."/>
            <person name="Sims D."/>
            <person name="Meineke L."/>
            <person name="Brettin T."/>
            <person name="Detter J.C."/>
            <person name="Han C."/>
            <person name="Larimer F."/>
            <person name="Land M."/>
            <person name="Hauser L."/>
            <person name="Kyrpides N."/>
            <person name="Ovchinnikova G."/>
            <person name="Liberton M."/>
            <person name="Stoeckel J."/>
            <person name="Banerjee A."/>
            <person name="Singh A."/>
            <person name="Page L."/>
            <person name="Sato H."/>
            <person name="Zhao L."/>
            <person name="Sherman L."/>
            <person name="Pakrasi H."/>
            <person name="Richardson P."/>
        </authorList>
    </citation>
    <scope>NUCLEOTIDE SEQUENCE</scope>
    <source>
        <strain evidence="6">PCC 7425</strain>
    </source>
</reference>
<organism evidence="6">
    <name type="scientific">Cyanothece sp. (strain PCC 7425 / ATCC 29141)</name>
    <dbReference type="NCBI Taxonomy" id="395961"/>
    <lineage>
        <taxon>Bacteria</taxon>
        <taxon>Bacillati</taxon>
        <taxon>Cyanobacteriota</taxon>
        <taxon>Cyanophyceae</taxon>
        <taxon>Gomontiellales</taxon>
        <taxon>Cyanothecaceae</taxon>
        <taxon>Cyanothece</taxon>
    </lineage>
</organism>
<evidence type="ECO:0000256" key="4">
    <source>
        <dbReference type="PROSITE-ProRule" id="PRU00050"/>
    </source>
</evidence>